<accession>A0ABD0ZTR1</accession>
<protein>
    <submittedName>
        <fullName evidence="1">Uncharacterized protein</fullName>
    </submittedName>
</protein>
<dbReference type="AlphaFoldDB" id="A0ABD0ZTR1"/>
<evidence type="ECO:0000313" key="1">
    <source>
        <dbReference type="EMBL" id="KAL1193974.1"/>
    </source>
</evidence>
<dbReference type="SUPFAM" id="SSF56672">
    <property type="entry name" value="DNA/RNA polymerases"/>
    <property type="match status" value="1"/>
</dbReference>
<name>A0ABD0ZTR1_CARAN</name>
<dbReference type="Proteomes" id="UP001558713">
    <property type="component" value="Unassembled WGS sequence"/>
</dbReference>
<comment type="caution">
    <text evidence="1">The sequence shown here is derived from an EMBL/GenBank/DDBJ whole genome shotgun (WGS) entry which is preliminary data.</text>
</comment>
<keyword evidence="2" id="KW-1185">Reference proteome</keyword>
<reference evidence="1 2" key="1">
    <citation type="submission" date="2024-04" db="EMBL/GenBank/DDBJ databases">
        <title>Genome assembly C_amara_ONT_v2.</title>
        <authorList>
            <person name="Yant L."/>
            <person name="Moore C."/>
            <person name="Slenker M."/>
        </authorList>
    </citation>
    <scope>NUCLEOTIDE SEQUENCE [LARGE SCALE GENOMIC DNA]</scope>
    <source>
        <tissue evidence="1">Leaf</tissue>
    </source>
</reference>
<dbReference type="EMBL" id="JBANAX010000770">
    <property type="protein sequence ID" value="KAL1193974.1"/>
    <property type="molecule type" value="Genomic_DNA"/>
</dbReference>
<gene>
    <name evidence="1" type="ORF">V5N11_035107</name>
</gene>
<evidence type="ECO:0000313" key="2">
    <source>
        <dbReference type="Proteomes" id="UP001558713"/>
    </source>
</evidence>
<organism evidence="1 2">
    <name type="scientific">Cardamine amara subsp. amara</name>
    <dbReference type="NCBI Taxonomy" id="228776"/>
    <lineage>
        <taxon>Eukaryota</taxon>
        <taxon>Viridiplantae</taxon>
        <taxon>Streptophyta</taxon>
        <taxon>Embryophyta</taxon>
        <taxon>Tracheophyta</taxon>
        <taxon>Spermatophyta</taxon>
        <taxon>Magnoliopsida</taxon>
        <taxon>eudicotyledons</taxon>
        <taxon>Gunneridae</taxon>
        <taxon>Pentapetalae</taxon>
        <taxon>rosids</taxon>
        <taxon>malvids</taxon>
        <taxon>Brassicales</taxon>
        <taxon>Brassicaceae</taxon>
        <taxon>Cardamineae</taxon>
        <taxon>Cardamine</taxon>
    </lineage>
</organism>
<sequence length="165" mass="18471">MGKMVAYMSLDRAVEKSPPEILPAPATNPWSELKAPKVELKTLSDGLRYAFLGPNSTYLVIINAALKKAETALLLCELGKYRRAIGYSLDDITGISSDLCMHRLHLEDESMTYIEHQRWLNPNLKDVVKKERMKLLEACIIYAISDSTWVSPVHVVPKKSGVTVV</sequence>
<dbReference type="InterPro" id="IPR043502">
    <property type="entry name" value="DNA/RNA_pol_sf"/>
</dbReference>
<proteinExistence type="predicted"/>
<dbReference type="Gene3D" id="3.10.10.10">
    <property type="entry name" value="HIV Type 1 Reverse Transcriptase, subunit A, domain 1"/>
    <property type="match status" value="1"/>
</dbReference>